<keyword evidence="2" id="KW-0472">Membrane</keyword>
<evidence type="ECO:0000256" key="2">
    <source>
        <dbReference type="SAM" id="Phobius"/>
    </source>
</evidence>
<protein>
    <submittedName>
        <fullName evidence="3">Uncharacterized protein</fullName>
    </submittedName>
</protein>
<proteinExistence type="predicted"/>
<keyword evidence="2" id="KW-1133">Transmembrane helix</keyword>
<feature type="region of interest" description="Disordered" evidence="1">
    <location>
        <begin position="16"/>
        <end position="44"/>
    </location>
</feature>
<reference evidence="3" key="1">
    <citation type="submission" date="2013-10" db="EMBL/GenBank/DDBJ databases">
        <title>Genomic analysis of the causative agents of coccidiosis in chickens.</title>
        <authorList>
            <person name="Reid A.J."/>
            <person name="Blake D."/>
            <person name="Billington K."/>
            <person name="Browne H."/>
            <person name="Dunn M."/>
            <person name="Hung S."/>
            <person name="Kawahara F."/>
            <person name="Miranda-Saavedra D."/>
            <person name="Mourier T."/>
            <person name="Nagra H."/>
            <person name="Otto T.D."/>
            <person name="Rawlings N."/>
            <person name="Sanchez A."/>
            <person name="Sanders M."/>
            <person name="Subramaniam C."/>
            <person name="Tay Y."/>
            <person name="Dear P."/>
            <person name="Doerig C."/>
            <person name="Gruber A."/>
            <person name="Parkinson J."/>
            <person name="Shirley M."/>
            <person name="Wan K.L."/>
            <person name="Berriman M."/>
            <person name="Tomley F."/>
            <person name="Pain A."/>
        </authorList>
    </citation>
    <scope>NUCLEOTIDE SEQUENCE</scope>
    <source>
        <strain evidence="3">Houghton</strain>
    </source>
</reference>
<reference evidence="3" key="2">
    <citation type="submission" date="2013-10" db="EMBL/GenBank/DDBJ databases">
        <authorList>
            <person name="Aslett M."/>
        </authorList>
    </citation>
    <scope>NUCLEOTIDE SEQUENCE</scope>
    <source>
        <strain evidence="3">Houghton</strain>
    </source>
</reference>
<evidence type="ECO:0000313" key="4">
    <source>
        <dbReference type="Proteomes" id="UP000018050"/>
    </source>
</evidence>
<organism evidence="3 4">
    <name type="scientific">Eimeria acervulina</name>
    <name type="common">Coccidian parasite</name>
    <dbReference type="NCBI Taxonomy" id="5801"/>
    <lineage>
        <taxon>Eukaryota</taxon>
        <taxon>Sar</taxon>
        <taxon>Alveolata</taxon>
        <taxon>Apicomplexa</taxon>
        <taxon>Conoidasida</taxon>
        <taxon>Coccidia</taxon>
        <taxon>Eucoccidiorida</taxon>
        <taxon>Eimeriorina</taxon>
        <taxon>Eimeriidae</taxon>
        <taxon>Eimeria</taxon>
    </lineage>
</organism>
<evidence type="ECO:0000313" key="3">
    <source>
        <dbReference type="EMBL" id="CDI76727.1"/>
    </source>
</evidence>
<keyword evidence="4" id="KW-1185">Reference proteome</keyword>
<feature type="transmembrane region" description="Helical" evidence="2">
    <location>
        <begin position="111"/>
        <end position="129"/>
    </location>
</feature>
<sequence length="345" mass="37730">MARRFALSGYQVPPHEHLQDSLAGESDSQPGLKRPARHQGQEQPAGRTAEACCCFEMISLQTGSYKKRRSASSRLRNSLAGAATAKREVRLPDPNPLALARYFTMKANGRVKGNIVLFLAIICFVRLAACARRFGGKQLEWEDAPEAHLALSEEVRAKAFSLMKHQFAQLEHQRLLEAEAEPSLSYPQNLTAKSLVMLQLDGSAATAAKASYKGLLSSPDNLGAVLVGKADGEGDMGMPIKGELDKRGVPMTAESAPYSFLNWGQIGGMMQNPALAHTGMPVYMPRQVMGTTVGLDFDSPATFHGPLLVLLMVCILIFFAVLLLCCWMVKSKQKHDKFMAEKLPR</sequence>
<dbReference type="EMBL" id="HG670450">
    <property type="protein sequence ID" value="CDI76727.1"/>
    <property type="molecule type" value="Genomic_DNA"/>
</dbReference>
<keyword evidence="2" id="KW-0812">Transmembrane</keyword>
<dbReference type="GeneID" id="25268446"/>
<dbReference type="Proteomes" id="UP000018050">
    <property type="component" value="Unassembled WGS sequence"/>
</dbReference>
<gene>
    <name evidence="3" type="ORF">EAH_00003760</name>
</gene>
<evidence type="ECO:0000256" key="1">
    <source>
        <dbReference type="SAM" id="MobiDB-lite"/>
    </source>
</evidence>
<dbReference type="AlphaFoldDB" id="U6GB26"/>
<dbReference type="RefSeq" id="XP_013252792.1">
    <property type="nucleotide sequence ID" value="XM_013397338.1"/>
</dbReference>
<accession>U6GB26</accession>
<dbReference type="OrthoDB" id="345809at2759"/>
<dbReference type="VEuPathDB" id="ToxoDB:EAH_00003760"/>
<name>U6GB26_EIMAC</name>
<feature type="transmembrane region" description="Helical" evidence="2">
    <location>
        <begin position="307"/>
        <end position="329"/>
    </location>
</feature>